<dbReference type="EMBL" id="CH473980">
    <property type="protein sequence ID" value="EDM08774.1"/>
    <property type="molecule type" value="Genomic_DNA"/>
</dbReference>
<evidence type="ECO:0000313" key="3">
    <source>
        <dbReference type="Proteomes" id="UP000234681"/>
    </source>
</evidence>
<organism evidence="2 3">
    <name type="scientific">Rattus norvegicus</name>
    <name type="common">Rat</name>
    <dbReference type="NCBI Taxonomy" id="10116"/>
    <lineage>
        <taxon>Eukaryota</taxon>
        <taxon>Metazoa</taxon>
        <taxon>Chordata</taxon>
        <taxon>Craniata</taxon>
        <taxon>Vertebrata</taxon>
        <taxon>Euteleostomi</taxon>
        <taxon>Mammalia</taxon>
        <taxon>Eutheria</taxon>
        <taxon>Euarchontoglires</taxon>
        <taxon>Glires</taxon>
        <taxon>Rodentia</taxon>
        <taxon>Myomorpha</taxon>
        <taxon>Muroidea</taxon>
        <taxon>Muridae</taxon>
        <taxon>Murinae</taxon>
        <taxon>Rattus</taxon>
    </lineage>
</organism>
<protein>
    <submittedName>
        <fullName evidence="2">RCG24567</fullName>
    </submittedName>
</protein>
<reference evidence="3" key="1">
    <citation type="submission" date="2005-09" db="EMBL/GenBank/DDBJ databases">
        <authorList>
            <person name="Mural R.J."/>
            <person name="Li P.W."/>
            <person name="Adams M.D."/>
            <person name="Amanatides P.G."/>
            <person name="Baden-Tillson H."/>
            <person name="Barnstead M."/>
            <person name="Chin S.H."/>
            <person name="Dew I."/>
            <person name="Evans C.A."/>
            <person name="Ferriera S."/>
            <person name="Flanigan M."/>
            <person name="Fosler C."/>
            <person name="Glodek A."/>
            <person name="Gu Z."/>
            <person name="Holt R.A."/>
            <person name="Jennings D."/>
            <person name="Kraft C.L."/>
            <person name="Lu F."/>
            <person name="Nguyen T."/>
            <person name="Nusskern D.R."/>
            <person name="Pfannkoch C.M."/>
            <person name="Sitter C."/>
            <person name="Sutton G.G."/>
            <person name="Venter J.C."/>
            <person name="Wang Z."/>
            <person name="Woodage T."/>
            <person name="Zheng X.H."/>
            <person name="Zhong F."/>
        </authorList>
    </citation>
    <scope>NUCLEOTIDE SEQUENCE [LARGE SCALE GENOMIC DNA]</scope>
    <source>
        <strain>BN</strain>
        <strain evidence="3">Sprague-Dawley</strain>
    </source>
</reference>
<dbReference type="AlphaFoldDB" id="A6JCP7"/>
<dbReference type="Proteomes" id="UP000234681">
    <property type="component" value="Chromosome 1"/>
</dbReference>
<gene>
    <name evidence="2" type="ORF">rCG_24567</name>
</gene>
<evidence type="ECO:0000313" key="2">
    <source>
        <dbReference type="EMBL" id="EDM08774.1"/>
    </source>
</evidence>
<feature type="region of interest" description="Disordered" evidence="1">
    <location>
        <begin position="107"/>
        <end position="131"/>
    </location>
</feature>
<sequence length="144" mass="16563">MLCVKSTLDSVSKAILGSQMKWFHAKTKSVKQVIESLDESEETNSFKEQKCCFADKEPFLLHRQCDHQVWRVILFFSESFQFILQVQGKKITQRKINIIRKKLDLEEEKSNSPDPDIHADRPDTGSSLDIGTNLPTLAGYLRFS</sequence>
<proteinExistence type="predicted"/>
<evidence type="ECO:0000256" key="1">
    <source>
        <dbReference type="SAM" id="MobiDB-lite"/>
    </source>
</evidence>
<name>A6JCP7_RAT</name>
<feature type="compositionally biased region" description="Basic and acidic residues" evidence="1">
    <location>
        <begin position="107"/>
        <end position="123"/>
    </location>
</feature>
<accession>A6JCP7</accession>